<dbReference type="EMBL" id="KZ679009">
    <property type="protein sequence ID" value="PSS22404.1"/>
    <property type="molecule type" value="Genomic_DNA"/>
</dbReference>
<proteinExistence type="predicted"/>
<organism evidence="1 2">
    <name type="scientific">Amorphotheca resinae ATCC 22711</name>
    <dbReference type="NCBI Taxonomy" id="857342"/>
    <lineage>
        <taxon>Eukaryota</taxon>
        <taxon>Fungi</taxon>
        <taxon>Dikarya</taxon>
        <taxon>Ascomycota</taxon>
        <taxon>Pezizomycotina</taxon>
        <taxon>Leotiomycetes</taxon>
        <taxon>Helotiales</taxon>
        <taxon>Amorphothecaceae</taxon>
        <taxon>Amorphotheca</taxon>
    </lineage>
</organism>
<evidence type="ECO:0000313" key="2">
    <source>
        <dbReference type="Proteomes" id="UP000241818"/>
    </source>
</evidence>
<sequence length="58" mass="6191">MASDTIRTEHGGLNRLNLVLIYTAIPNRVSTDMVSPSDGLTYGHPRRCAGASGSLTFV</sequence>
<dbReference type="GeneID" id="36572790"/>
<evidence type="ECO:0000313" key="1">
    <source>
        <dbReference type="EMBL" id="PSS22404.1"/>
    </source>
</evidence>
<name>A0A2T3B6M1_AMORE</name>
<dbReference type="InParanoid" id="A0A2T3B6M1"/>
<keyword evidence="2" id="KW-1185">Reference proteome</keyword>
<dbReference type="Proteomes" id="UP000241818">
    <property type="component" value="Unassembled WGS sequence"/>
</dbReference>
<protein>
    <submittedName>
        <fullName evidence="1">Uncharacterized protein</fullName>
    </submittedName>
</protein>
<accession>A0A2T3B6M1</accession>
<dbReference type="AlphaFoldDB" id="A0A2T3B6M1"/>
<dbReference type="RefSeq" id="XP_024722559.1">
    <property type="nucleotide sequence ID" value="XM_024864709.1"/>
</dbReference>
<reference evidence="1 2" key="1">
    <citation type="journal article" date="2018" name="New Phytol.">
        <title>Comparative genomics and transcriptomics depict ericoid mycorrhizal fungi as versatile saprotrophs and plant mutualists.</title>
        <authorList>
            <person name="Martino E."/>
            <person name="Morin E."/>
            <person name="Grelet G.A."/>
            <person name="Kuo A."/>
            <person name="Kohler A."/>
            <person name="Daghino S."/>
            <person name="Barry K.W."/>
            <person name="Cichocki N."/>
            <person name="Clum A."/>
            <person name="Dockter R.B."/>
            <person name="Hainaut M."/>
            <person name="Kuo R.C."/>
            <person name="LaButti K."/>
            <person name="Lindahl B.D."/>
            <person name="Lindquist E.A."/>
            <person name="Lipzen A."/>
            <person name="Khouja H.R."/>
            <person name="Magnuson J."/>
            <person name="Murat C."/>
            <person name="Ohm R.A."/>
            <person name="Singer S.W."/>
            <person name="Spatafora J.W."/>
            <person name="Wang M."/>
            <person name="Veneault-Fourrey C."/>
            <person name="Henrissat B."/>
            <person name="Grigoriev I.V."/>
            <person name="Martin F.M."/>
            <person name="Perotto S."/>
        </authorList>
    </citation>
    <scope>NUCLEOTIDE SEQUENCE [LARGE SCALE GENOMIC DNA]</scope>
    <source>
        <strain evidence="1 2">ATCC 22711</strain>
    </source>
</reference>
<gene>
    <name evidence="1" type="ORF">M430DRAFT_225184</name>
</gene>